<organism evidence="4 5">
    <name type="scientific">Rufibacter immobilis</name>
    <dbReference type="NCBI Taxonomy" id="1348778"/>
    <lineage>
        <taxon>Bacteria</taxon>
        <taxon>Pseudomonadati</taxon>
        <taxon>Bacteroidota</taxon>
        <taxon>Cytophagia</taxon>
        <taxon>Cytophagales</taxon>
        <taxon>Hymenobacteraceae</taxon>
        <taxon>Rufibacter</taxon>
    </lineage>
</organism>
<dbReference type="GO" id="GO:0009103">
    <property type="term" value="P:lipopolysaccharide biosynthetic process"/>
    <property type="evidence" value="ECO:0007669"/>
    <property type="project" value="TreeGrafter"/>
</dbReference>
<evidence type="ECO:0000256" key="1">
    <source>
        <dbReference type="ARBA" id="ARBA00022679"/>
    </source>
</evidence>
<accession>A0A3M9MSF3</accession>
<dbReference type="InterPro" id="IPR001296">
    <property type="entry name" value="Glyco_trans_1"/>
</dbReference>
<proteinExistence type="predicted"/>
<gene>
    <name evidence="4" type="ORF">EFA69_18280</name>
</gene>
<dbReference type="EMBL" id="RJJE01000017">
    <property type="protein sequence ID" value="RNI28446.1"/>
    <property type="molecule type" value="Genomic_DNA"/>
</dbReference>
<keyword evidence="5" id="KW-1185">Reference proteome</keyword>
<protein>
    <submittedName>
        <fullName evidence="4">Glycosyltransferase family 1 protein</fullName>
    </submittedName>
</protein>
<dbReference type="OrthoDB" id="9801609at2"/>
<dbReference type="Pfam" id="PF00534">
    <property type="entry name" value="Glycos_transf_1"/>
    <property type="match status" value="1"/>
</dbReference>
<dbReference type="Pfam" id="PF13439">
    <property type="entry name" value="Glyco_transf_4"/>
    <property type="match status" value="1"/>
</dbReference>
<feature type="domain" description="Glycosyltransferase subfamily 4-like N-terminal" evidence="3">
    <location>
        <begin position="7"/>
        <end position="155"/>
    </location>
</feature>
<dbReference type="PANTHER" id="PTHR46401">
    <property type="entry name" value="GLYCOSYLTRANSFERASE WBBK-RELATED"/>
    <property type="match status" value="1"/>
</dbReference>
<name>A0A3M9MSF3_9BACT</name>
<dbReference type="FunFam" id="3.40.50.2000:FF:000119">
    <property type="entry name" value="Glycosyl transferase group 1"/>
    <property type="match status" value="1"/>
</dbReference>
<dbReference type="CDD" id="cd03809">
    <property type="entry name" value="GT4_MtfB-like"/>
    <property type="match status" value="1"/>
</dbReference>
<dbReference type="SUPFAM" id="SSF53756">
    <property type="entry name" value="UDP-Glycosyltransferase/glycogen phosphorylase"/>
    <property type="match status" value="1"/>
</dbReference>
<evidence type="ECO:0000313" key="5">
    <source>
        <dbReference type="Proteomes" id="UP000271010"/>
    </source>
</evidence>
<dbReference type="Gene3D" id="3.40.50.2000">
    <property type="entry name" value="Glycogen Phosphorylase B"/>
    <property type="match status" value="2"/>
</dbReference>
<sequence length="364" mass="41257">MLNASGIGVYLKHILPALCLEFKVQVMGNEQEIEQFEWAKQVSVIPLNAPIYSVKEQWKLYQKVPACDLFWSPHYNIPLLPIKAKKRVVTIHDTFHLAYKHTLNFTQKTYASLFLNAAVRMADQVLTVSRFSEQEIIKYTRCSPEKLSVIYNGVDRTCFTEGISLSENADLRQELPNLPEKYILFVGNVKPHKNLITLLRAYSSLSLCLQQEYHLVIVGQKDGFLTPDQEIFHVLEKQPQLKKFVHFTGFVPDKLLPVLYNCASLSVFPSLYEGFGMPPLEAMACGCPVVAARSASIPEVCADAVLYFNPLQASELTIQMERVLQNVELQMALAEKGREQCAKFSWEAAASQHVRIFKELVTSP</sequence>
<comment type="caution">
    <text evidence="4">The sequence shown here is derived from an EMBL/GenBank/DDBJ whole genome shotgun (WGS) entry which is preliminary data.</text>
</comment>
<reference evidence="4 5" key="1">
    <citation type="submission" date="2018-11" db="EMBL/GenBank/DDBJ databases">
        <title>Rufibacter latericius sp. nov., isolated from water in Baiyang Lake.</title>
        <authorList>
            <person name="Yang Y."/>
        </authorList>
    </citation>
    <scope>NUCLEOTIDE SEQUENCE [LARGE SCALE GENOMIC DNA]</scope>
    <source>
        <strain evidence="4 5">MCC P1</strain>
    </source>
</reference>
<dbReference type="AlphaFoldDB" id="A0A3M9MSF3"/>
<dbReference type="Proteomes" id="UP000271010">
    <property type="component" value="Unassembled WGS sequence"/>
</dbReference>
<keyword evidence="1 4" id="KW-0808">Transferase</keyword>
<evidence type="ECO:0000313" key="4">
    <source>
        <dbReference type="EMBL" id="RNI28446.1"/>
    </source>
</evidence>
<dbReference type="PANTHER" id="PTHR46401:SF2">
    <property type="entry name" value="GLYCOSYLTRANSFERASE WBBK-RELATED"/>
    <property type="match status" value="1"/>
</dbReference>
<dbReference type="InterPro" id="IPR028098">
    <property type="entry name" value="Glyco_trans_4-like_N"/>
</dbReference>
<evidence type="ECO:0000259" key="2">
    <source>
        <dbReference type="Pfam" id="PF00534"/>
    </source>
</evidence>
<dbReference type="GO" id="GO:0016757">
    <property type="term" value="F:glycosyltransferase activity"/>
    <property type="evidence" value="ECO:0007669"/>
    <property type="project" value="InterPro"/>
</dbReference>
<evidence type="ECO:0000259" key="3">
    <source>
        <dbReference type="Pfam" id="PF13439"/>
    </source>
</evidence>
<feature type="domain" description="Glycosyl transferase family 1" evidence="2">
    <location>
        <begin position="171"/>
        <end position="339"/>
    </location>
</feature>